<dbReference type="GO" id="GO:0003700">
    <property type="term" value="F:DNA-binding transcription factor activity"/>
    <property type="evidence" value="ECO:0007669"/>
    <property type="project" value="InterPro"/>
</dbReference>
<evidence type="ECO:0000313" key="5">
    <source>
        <dbReference type="Proteomes" id="UP000664521"/>
    </source>
</evidence>
<feature type="region of interest" description="Disordered" evidence="2">
    <location>
        <begin position="491"/>
        <end position="516"/>
    </location>
</feature>
<proteinExistence type="predicted"/>
<gene>
    <name evidence="4" type="ORF">HETSPECPRED_005745</name>
</gene>
<dbReference type="InterPro" id="IPR050987">
    <property type="entry name" value="AtrR-like"/>
</dbReference>
<evidence type="ECO:0000259" key="3">
    <source>
        <dbReference type="Pfam" id="PF04082"/>
    </source>
</evidence>
<feature type="region of interest" description="Disordered" evidence="2">
    <location>
        <begin position="32"/>
        <end position="76"/>
    </location>
</feature>
<evidence type="ECO:0000256" key="1">
    <source>
        <dbReference type="ARBA" id="ARBA00023242"/>
    </source>
</evidence>
<feature type="domain" description="Xylanolytic transcriptional activator regulatory" evidence="3">
    <location>
        <begin position="185"/>
        <end position="405"/>
    </location>
</feature>
<accession>A0A8H3ILB3</accession>
<dbReference type="GO" id="GO:0006351">
    <property type="term" value="P:DNA-templated transcription"/>
    <property type="evidence" value="ECO:0007669"/>
    <property type="project" value="InterPro"/>
</dbReference>
<dbReference type="GO" id="GO:0008270">
    <property type="term" value="F:zinc ion binding"/>
    <property type="evidence" value="ECO:0007669"/>
    <property type="project" value="InterPro"/>
</dbReference>
<comment type="caution">
    <text evidence="4">The sequence shown here is derived from an EMBL/GenBank/DDBJ whole genome shotgun (WGS) entry which is preliminary data.</text>
</comment>
<dbReference type="AlphaFoldDB" id="A0A8H3ILB3"/>
<reference evidence="4" key="1">
    <citation type="submission" date="2021-03" db="EMBL/GenBank/DDBJ databases">
        <authorList>
            <person name="Tagirdzhanova G."/>
        </authorList>
    </citation>
    <scope>NUCLEOTIDE SEQUENCE</scope>
</reference>
<dbReference type="EMBL" id="CAJPDS010000037">
    <property type="protein sequence ID" value="CAF9925105.1"/>
    <property type="molecule type" value="Genomic_DNA"/>
</dbReference>
<dbReference type="Proteomes" id="UP000664521">
    <property type="component" value="Unassembled WGS sequence"/>
</dbReference>
<protein>
    <recommendedName>
        <fullName evidence="3">Xylanolytic transcriptional activator regulatory domain-containing protein</fullName>
    </recommendedName>
</protein>
<dbReference type="Pfam" id="PF04082">
    <property type="entry name" value="Fungal_trans"/>
    <property type="match status" value="1"/>
</dbReference>
<feature type="region of interest" description="Disordered" evidence="2">
    <location>
        <begin position="758"/>
        <end position="812"/>
    </location>
</feature>
<evidence type="ECO:0000256" key="2">
    <source>
        <dbReference type="SAM" id="MobiDB-lite"/>
    </source>
</evidence>
<feature type="compositionally biased region" description="Basic and acidic residues" evidence="2">
    <location>
        <begin position="33"/>
        <end position="52"/>
    </location>
</feature>
<keyword evidence="5" id="KW-1185">Reference proteome</keyword>
<dbReference type="GO" id="GO:0003677">
    <property type="term" value="F:DNA binding"/>
    <property type="evidence" value="ECO:0007669"/>
    <property type="project" value="InterPro"/>
</dbReference>
<dbReference type="OrthoDB" id="103819at2759"/>
<evidence type="ECO:0000313" key="4">
    <source>
        <dbReference type="EMBL" id="CAF9925105.1"/>
    </source>
</evidence>
<dbReference type="PANTHER" id="PTHR46910:SF25">
    <property type="entry name" value="ABC-TRANSPORTER-REGULATING TRANSCRIPTION FACTOR"/>
    <property type="match status" value="1"/>
</dbReference>
<dbReference type="CDD" id="cd12148">
    <property type="entry name" value="fungal_TF_MHR"/>
    <property type="match status" value="1"/>
</dbReference>
<keyword evidence="1" id="KW-0539">Nucleus</keyword>
<name>A0A8H3ILB3_9LECA</name>
<dbReference type="PANTHER" id="PTHR46910">
    <property type="entry name" value="TRANSCRIPTION FACTOR PDR1"/>
    <property type="match status" value="1"/>
</dbReference>
<dbReference type="InterPro" id="IPR007219">
    <property type="entry name" value="XnlR_reg_dom"/>
</dbReference>
<organism evidence="4 5">
    <name type="scientific">Heterodermia speciosa</name>
    <dbReference type="NCBI Taxonomy" id="116794"/>
    <lineage>
        <taxon>Eukaryota</taxon>
        <taxon>Fungi</taxon>
        <taxon>Dikarya</taxon>
        <taxon>Ascomycota</taxon>
        <taxon>Pezizomycotina</taxon>
        <taxon>Lecanoromycetes</taxon>
        <taxon>OSLEUM clade</taxon>
        <taxon>Lecanoromycetidae</taxon>
        <taxon>Caliciales</taxon>
        <taxon>Physciaceae</taxon>
        <taxon>Heterodermia</taxon>
    </lineage>
</organism>
<feature type="compositionally biased region" description="Low complexity" evidence="2">
    <location>
        <begin position="53"/>
        <end position="63"/>
    </location>
</feature>
<sequence length="812" mass="89964">MAEIMVESRCQGFDDIQDRLITMQGEISWLTDTLKRSNNPERLESELPKTSRSDSPSGPSSSSHEARNCQTPTAAGHIVRDEGTQIERYYGSWTLVAQCRDFGTDLAPIVDSSEEGFVGGLVNRMILDTTRSDDDDLDFDSKAGQQDTSICLPPRQLLSVMLDSFLNQADYSTDIFCHSTVYEAMERVYQEPSGPSSEAWTLCFNLIVLLTLGAERPIQSGDPLIRPMLQEAHAIARKTSFFMSPRLVNIQALALYSLLAQQYHTGSETFGNFLFSRACILARETGLHQASHDLTSSSTLSAVEVEERQKVFRSLYIRERYSATACGAVTWLPSGGFKGIRPSTSNADPQSLASRKEQIQHSPQWELAKLQDELYHLLSSVDAPEMSTSERRMSLSQVQRKLETWAQRHKIPSPSRPSTVDDISLHLAFLGTRMRMLLGLHDHSTGAHPISEEILNDARLSCLLLVASCNHLDHGGFAHRLDQLLMRTADSSMRAGTPSSSTSPSQTPASSPFSATSGVPFQSGSPYLSLSTHSIDQKSAPALPPIHRLANLFPIVAVFVLARHILGMGQSTQSQPGPAHQDERHYVINEDVLLLKALLSRFRTALPTVKESPRERMDDVFHRSKLGRITNHLVEIINAIKGPTSPVNVNDANRDDHHSLYAPEPLMASKSSLLLDTYSDASMPDLNYYDGSGELSPSQLDLPLTPFSPLSTWAVTQELMPFPTTTPLLTTANSSYAPSVIPTPPTMAETPFDISQFLHQTNGNSPLMWDSGQGRTPHVELQQQQQKKPQSVPEPTAKRKSRKRPRTERDRD</sequence>
<feature type="compositionally biased region" description="Low complexity" evidence="2">
    <location>
        <begin position="497"/>
        <end position="516"/>
    </location>
</feature>